<accession>A0ABR3AWL4</accession>
<reference evidence="1 2" key="1">
    <citation type="submission" date="2024-04" db="EMBL/GenBank/DDBJ databases">
        <title>Symmetric and asymmetric DNA N6-adenine methylation regulates different biological responses in Mucorales.</title>
        <authorList>
            <consortium name="Lawrence Berkeley National Laboratory"/>
            <person name="Lax C."/>
            <person name="Mondo S.J."/>
            <person name="Osorio-Concepcion M."/>
            <person name="Muszewska A."/>
            <person name="Corrochano-Luque M."/>
            <person name="Gutierrez G."/>
            <person name="Riley R."/>
            <person name="Lipzen A."/>
            <person name="Guo J."/>
            <person name="Hundley H."/>
            <person name="Amirebrahimi M."/>
            <person name="Ng V."/>
            <person name="Lorenzo-Gutierrez D."/>
            <person name="Binder U."/>
            <person name="Yang J."/>
            <person name="Song Y."/>
            <person name="Canovas D."/>
            <person name="Navarro E."/>
            <person name="Freitag M."/>
            <person name="Gabaldon T."/>
            <person name="Grigoriev I.V."/>
            <person name="Corrochano L.M."/>
            <person name="Nicolas F.E."/>
            <person name="Garre V."/>
        </authorList>
    </citation>
    <scope>NUCLEOTIDE SEQUENCE [LARGE SCALE GENOMIC DNA]</scope>
    <source>
        <strain evidence="1 2">L51</strain>
    </source>
</reference>
<organism evidence="1 2">
    <name type="scientific">Phycomyces blakesleeanus</name>
    <dbReference type="NCBI Taxonomy" id="4837"/>
    <lineage>
        <taxon>Eukaryota</taxon>
        <taxon>Fungi</taxon>
        <taxon>Fungi incertae sedis</taxon>
        <taxon>Mucoromycota</taxon>
        <taxon>Mucoromycotina</taxon>
        <taxon>Mucoromycetes</taxon>
        <taxon>Mucorales</taxon>
        <taxon>Phycomycetaceae</taxon>
        <taxon>Phycomyces</taxon>
    </lineage>
</organism>
<comment type="caution">
    <text evidence="1">The sequence shown here is derived from an EMBL/GenBank/DDBJ whole genome shotgun (WGS) entry which is preliminary data.</text>
</comment>
<name>A0ABR3AWL4_PHYBL</name>
<evidence type="ECO:0000313" key="1">
    <source>
        <dbReference type="EMBL" id="KAL0083712.1"/>
    </source>
</evidence>
<sequence>MKNSVNARLSPSWEDLLVSQLCAFDPALELLWSISITSRHRRSRVLNKFLGRIQLNTLTMHPTIVRACCSPRELAEQYPPFPIQDGPSIDLSPFFHALVPSQTWARLSTCTFCGLCSHHLVRACYPDSSLGSRCWRNFWSFPLPLVARNFWFSGLHDKISCQALLHSLLPLVSPSPTHFICSLSSDSQEHFFFTCSPS</sequence>
<proteinExistence type="predicted"/>
<evidence type="ECO:0000313" key="2">
    <source>
        <dbReference type="Proteomes" id="UP001448207"/>
    </source>
</evidence>
<dbReference type="Proteomes" id="UP001448207">
    <property type="component" value="Unassembled WGS sequence"/>
</dbReference>
<keyword evidence="2" id="KW-1185">Reference proteome</keyword>
<dbReference type="EMBL" id="JBCLYO010000013">
    <property type="protein sequence ID" value="KAL0083712.1"/>
    <property type="molecule type" value="Genomic_DNA"/>
</dbReference>
<gene>
    <name evidence="1" type="ORF">J3Q64DRAFT_1849950</name>
</gene>
<protein>
    <submittedName>
        <fullName evidence="1">Uncharacterized protein</fullName>
    </submittedName>
</protein>